<reference evidence="3" key="1">
    <citation type="submission" date="2017-04" db="EMBL/GenBank/DDBJ databases">
        <authorList>
            <person name="Varghese N."/>
            <person name="Submissions S."/>
        </authorList>
    </citation>
    <scope>NUCLEOTIDE SEQUENCE [LARGE SCALE GENOMIC DNA]</scope>
    <source>
        <strain evidence="3">RKEM611</strain>
    </source>
</reference>
<feature type="transmembrane region" description="Helical" evidence="1">
    <location>
        <begin position="6"/>
        <end position="26"/>
    </location>
</feature>
<protein>
    <submittedName>
        <fullName evidence="2">Uncharacterized protein</fullName>
    </submittedName>
</protein>
<accession>A0A1Y6CNX9</accession>
<dbReference type="AlphaFoldDB" id="A0A1Y6CNX9"/>
<keyword evidence="1" id="KW-0472">Membrane</keyword>
<dbReference type="STRING" id="1513793.SAMN06296036_123112"/>
<sequence length="41" mass="4746">MKDHLSAIFFLEACLISFTNLNLALIHKHIFSFISHLFRGV</sequence>
<gene>
    <name evidence="2" type="ORF">SAMN06296036_123112</name>
</gene>
<organism evidence="2 3">
    <name type="scientific">Pseudobacteriovorax antillogorgiicola</name>
    <dbReference type="NCBI Taxonomy" id="1513793"/>
    <lineage>
        <taxon>Bacteria</taxon>
        <taxon>Pseudomonadati</taxon>
        <taxon>Bdellovibrionota</taxon>
        <taxon>Oligoflexia</taxon>
        <taxon>Oligoflexales</taxon>
        <taxon>Pseudobacteriovoracaceae</taxon>
        <taxon>Pseudobacteriovorax</taxon>
    </lineage>
</organism>
<name>A0A1Y6CNX9_9BACT</name>
<evidence type="ECO:0000313" key="3">
    <source>
        <dbReference type="Proteomes" id="UP000192907"/>
    </source>
</evidence>
<keyword evidence="1" id="KW-1133">Transmembrane helix</keyword>
<dbReference type="EMBL" id="FWZT01000023">
    <property type="protein sequence ID" value="SMF67283.1"/>
    <property type="molecule type" value="Genomic_DNA"/>
</dbReference>
<evidence type="ECO:0000313" key="2">
    <source>
        <dbReference type="EMBL" id="SMF67283.1"/>
    </source>
</evidence>
<evidence type="ECO:0000256" key="1">
    <source>
        <dbReference type="SAM" id="Phobius"/>
    </source>
</evidence>
<keyword evidence="1" id="KW-0812">Transmembrane</keyword>
<proteinExistence type="predicted"/>
<dbReference type="Proteomes" id="UP000192907">
    <property type="component" value="Unassembled WGS sequence"/>
</dbReference>
<keyword evidence="3" id="KW-1185">Reference proteome</keyword>